<keyword evidence="3" id="KW-0862">Zinc</keyword>
<accession>A0A218XH49</accession>
<feature type="domain" description="GRF-type" evidence="5">
    <location>
        <begin position="16"/>
        <end position="53"/>
    </location>
</feature>
<dbReference type="EMBL" id="MTKT01001802">
    <property type="protein sequence ID" value="OWM84118.1"/>
    <property type="molecule type" value="Genomic_DNA"/>
</dbReference>
<sequence length="53" mass="6271">MDRGDSTMNRGGIILCYCRVRALRMISNITTNPGRSFYRCPFWNDDARKCKYF</sequence>
<evidence type="ECO:0000259" key="5">
    <source>
        <dbReference type="PROSITE" id="PS51999"/>
    </source>
</evidence>
<protein>
    <recommendedName>
        <fullName evidence="5">GRF-type domain-containing protein</fullName>
    </recommendedName>
</protein>
<evidence type="ECO:0000313" key="7">
    <source>
        <dbReference type="Proteomes" id="UP000197138"/>
    </source>
</evidence>
<evidence type="ECO:0000256" key="3">
    <source>
        <dbReference type="ARBA" id="ARBA00022833"/>
    </source>
</evidence>
<evidence type="ECO:0000313" key="6">
    <source>
        <dbReference type="EMBL" id="OWM84118.1"/>
    </source>
</evidence>
<organism evidence="6 7">
    <name type="scientific">Punica granatum</name>
    <name type="common">Pomegranate</name>
    <dbReference type="NCBI Taxonomy" id="22663"/>
    <lineage>
        <taxon>Eukaryota</taxon>
        <taxon>Viridiplantae</taxon>
        <taxon>Streptophyta</taxon>
        <taxon>Embryophyta</taxon>
        <taxon>Tracheophyta</taxon>
        <taxon>Spermatophyta</taxon>
        <taxon>Magnoliopsida</taxon>
        <taxon>eudicotyledons</taxon>
        <taxon>Gunneridae</taxon>
        <taxon>Pentapetalae</taxon>
        <taxon>rosids</taxon>
        <taxon>malvids</taxon>
        <taxon>Myrtales</taxon>
        <taxon>Lythraceae</taxon>
        <taxon>Punica</taxon>
    </lineage>
</organism>
<evidence type="ECO:0000256" key="4">
    <source>
        <dbReference type="PROSITE-ProRule" id="PRU01343"/>
    </source>
</evidence>
<dbReference type="Proteomes" id="UP000197138">
    <property type="component" value="Unassembled WGS sequence"/>
</dbReference>
<dbReference type="AlphaFoldDB" id="A0A218XH49"/>
<dbReference type="Pfam" id="PF06839">
    <property type="entry name" value="Zn_ribbon_GRF"/>
    <property type="match status" value="1"/>
</dbReference>
<proteinExistence type="predicted"/>
<gene>
    <name evidence="6" type="ORF">CDL15_Pgr009365</name>
</gene>
<dbReference type="PROSITE" id="PS51999">
    <property type="entry name" value="ZF_GRF"/>
    <property type="match status" value="1"/>
</dbReference>
<evidence type="ECO:0000256" key="2">
    <source>
        <dbReference type="ARBA" id="ARBA00022771"/>
    </source>
</evidence>
<keyword evidence="2 4" id="KW-0863">Zinc-finger</keyword>
<dbReference type="InterPro" id="IPR010666">
    <property type="entry name" value="Znf_GRF"/>
</dbReference>
<reference evidence="7" key="1">
    <citation type="journal article" date="2017" name="Plant J.">
        <title>The pomegranate (Punica granatum L.) genome and the genomics of punicalagin biosynthesis.</title>
        <authorList>
            <person name="Qin G."/>
            <person name="Xu C."/>
            <person name="Ming R."/>
            <person name="Tang H."/>
            <person name="Guyot R."/>
            <person name="Kramer E.M."/>
            <person name="Hu Y."/>
            <person name="Yi X."/>
            <person name="Qi Y."/>
            <person name="Xu X."/>
            <person name="Gao Z."/>
            <person name="Pan H."/>
            <person name="Jian J."/>
            <person name="Tian Y."/>
            <person name="Yue Z."/>
            <person name="Xu Y."/>
        </authorList>
    </citation>
    <scope>NUCLEOTIDE SEQUENCE [LARGE SCALE GENOMIC DNA]</scope>
    <source>
        <strain evidence="7">cv. Dabenzi</strain>
    </source>
</reference>
<dbReference type="GO" id="GO:0008270">
    <property type="term" value="F:zinc ion binding"/>
    <property type="evidence" value="ECO:0007669"/>
    <property type="project" value="UniProtKB-KW"/>
</dbReference>
<evidence type="ECO:0000256" key="1">
    <source>
        <dbReference type="ARBA" id="ARBA00022723"/>
    </source>
</evidence>
<comment type="caution">
    <text evidence="6">The sequence shown here is derived from an EMBL/GenBank/DDBJ whole genome shotgun (WGS) entry which is preliminary data.</text>
</comment>
<name>A0A218XH49_PUNGR</name>
<keyword evidence="1" id="KW-0479">Metal-binding</keyword>